<dbReference type="Proteomes" id="UP001239111">
    <property type="component" value="Chromosome 2"/>
</dbReference>
<sequence length="1305" mass="139415">MESCGEGGQRLPPDGDEFPAAYHEFVLGPMKSTNGSDVKRPAQSTATLHCLAPSRDAAPRTAAELLNDPEPDSRGPTMALPPPPLPSSAPPSATQSHQPQQPEQEYGGNCWRQDNRSERSVRDKIAMFTSQAAGLEAPLFPSPQPPTRRLSQPGPKTQPRSLVAPTITTTTPTVVGTTGNGLTRATSFSGLANGATEAGGYIARQQCLEKPQPLTRTNSLASTFARPVAASDESARRSSLSQLIEQRRKGISKLRGLVIPERDALTALSSTEQQPIVDLPEIRSRDSILNNLQVTRSKSLQQQHTDLGSKWGSQGSLSSSTRSFCIASSFKMPAPKILSSYSPAFKRKSLAVYGSSNGSSTTSSSPPPPQSPQSRPSSKQSSSSSSGGQQLASPDLAPKSLESICSPTRSDYSFEFAASPTLMLNCSSSPPNPGHHQNSTSSRLANGSGITVAMRSSNGSSAKSTTLCYHDDSDNDSAVSSSQSSISRGFSPPASPVPSDRSTLSSSERSYLSSCGETTSSFAAVQQQSSVKISQRQLQQQQLDQQQSLSRRVLKPQSVEAINRKNILASARCRSGRDQNVGSPLIQRKFDPDEEADDESSERHRTPPSSRVINGCNHRHPENGTDDNLVDGSNGKPQIKIAYIEIADEMPECEQPPPPPRLPPKRSLSSHPTCTPVPSTRLARVEAMEPSNDMKSWLRSEIRSLRSSTDGKPNSVETIGPVSSSHKFRSRSSLTLNESNTEKTENDHIDAIKPTTRLNLVGPNKSVDDHDDLLAVLSTKSRSRSAIHVEDTSYGKLKSQMSLEDMLGTNGSAMTSGCKLPRSQSVIESNGVSPFALAANGTTTITVMRDDRRHAYRRSDSMDSWHEDRATTFAASANKTTSFGRPGYSVSRIASGIDDELVLENGKLTNNGGTADSKIPMPRNLGRRSASVTDMKKIFEKAELSGHAASLSSTPSRPAQSQAGPVVEHSRFPSLDSSLSAEEGSSLGVSNGSNGSMGLRPSGSGSEIEHERFNSEQFGSISSLASSTSLISQQELAQLVEEANLEEPRGGHDVVVVLLHKENPAGGVGIILAGGSDCESKEISVHRVLSHSIADKEGSVQRGDRILSINGRSMRGLSHRESLAILKQPRSELVLVVSRPSGSGASSTRSEEAPLGCGPNPLAQHQHQHQRNSTYPARPQTTANNHEPHSADLALPGFEASNSLAGNTAWGPSVTVVMYKDGSGLGFSLEGGRDSPLGDRPLLIKKIFTGGAAEKTGALRAGDQLLEVNKHDVSRMSRIEAWSFMKKLADGEVNLLVRHPATKLS</sequence>
<comment type="caution">
    <text evidence="1">The sequence shown here is derived from an EMBL/GenBank/DDBJ whole genome shotgun (WGS) entry which is preliminary data.</text>
</comment>
<dbReference type="EMBL" id="CM056742">
    <property type="protein sequence ID" value="KAJ8678621.1"/>
    <property type="molecule type" value="Genomic_DNA"/>
</dbReference>
<evidence type="ECO:0000313" key="2">
    <source>
        <dbReference type="Proteomes" id="UP001239111"/>
    </source>
</evidence>
<protein>
    <submittedName>
        <fullName evidence="1">Uncharacterized protein</fullName>
    </submittedName>
</protein>
<keyword evidence="2" id="KW-1185">Reference proteome</keyword>
<name>A0ACC2P591_9HYME</name>
<proteinExistence type="predicted"/>
<accession>A0ACC2P591</accession>
<gene>
    <name evidence="1" type="ORF">QAD02_014408</name>
</gene>
<reference evidence="1" key="1">
    <citation type="submission" date="2023-04" db="EMBL/GenBank/DDBJ databases">
        <title>A chromosome-level genome assembly of the parasitoid wasp Eretmocerus hayati.</title>
        <authorList>
            <person name="Zhong Y."/>
            <person name="Liu S."/>
            <person name="Liu Y."/>
        </authorList>
    </citation>
    <scope>NUCLEOTIDE SEQUENCE</scope>
    <source>
        <strain evidence="1">ZJU_SS_LIU_2023</strain>
    </source>
</reference>
<organism evidence="1 2">
    <name type="scientific">Eretmocerus hayati</name>
    <dbReference type="NCBI Taxonomy" id="131215"/>
    <lineage>
        <taxon>Eukaryota</taxon>
        <taxon>Metazoa</taxon>
        <taxon>Ecdysozoa</taxon>
        <taxon>Arthropoda</taxon>
        <taxon>Hexapoda</taxon>
        <taxon>Insecta</taxon>
        <taxon>Pterygota</taxon>
        <taxon>Neoptera</taxon>
        <taxon>Endopterygota</taxon>
        <taxon>Hymenoptera</taxon>
        <taxon>Apocrita</taxon>
        <taxon>Proctotrupomorpha</taxon>
        <taxon>Chalcidoidea</taxon>
        <taxon>Aphelinidae</taxon>
        <taxon>Aphelininae</taxon>
        <taxon>Eretmocerus</taxon>
    </lineage>
</organism>
<evidence type="ECO:0000313" key="1">
    <source>
        <dbReference type="EMBL" id="KAJ8678621.1"/>
    </source>
</evidence>